<dbReference type="OrthoDB" id="2152029at2759"/>
<dbReference type="EMBL" id="KN847323">
    <property type="protein sequence ID" value="KIW49142.1"/>
    <property type="molecule type" value="Genomic_DNA"/>
</dbReference>
<dbReference type="SUPFAM" id="SSF53474">
    <property type="entry name" value="alpha/beta-Hydrolases"/>
    <property type="match status" value="1"/>
</dbReference>
<evidence type="ECO:0000313" key="3">
    <source>
        <dbReference type="EMBL" id="KIW49142.1"/>
    </source>
</evidence>
<dbReference type="InterPro" id="IPR050300">
    <property type="entry name" value="GDXG_lipolytic_enzyme"/>
</dbReference>
<evidence type="ECO:0000256" key="1">
    <source>
        <dbReference type="ARBA" id="ARBA00022801"/>
    </source>
</evidence>
<dbReference type="InterPro" id="IPR013094">
    <property type="entry name" value="AB_hydrolase_3"/>
</dbReference>
<keyword evidence="1" id="KW-0378">Hydrolase</keyword>
<dbReference type="PANTHER" id="PTHR48081:SF31">
    <property type="entry name" value="STERYL ACETYL HYDROLASE MUG81-RELATED"/>
    <property type="match status" value="1"/>
</dbReference>
<protein>
    <recommendedName>
        <fullName evidence="2">Alpha/beta hydrolase fold-3 domain-containing protein</fullName>
    </recommendedName>
</protein>
<dbReference type="HOGENOM" id="CLU_042179_3_0_1"/>
<dbReference type="Gene3D" id="3.40.50.1820">
    <property type="entry name" value="alpha/beta hydrolase"/>
    <property type="match status" value="1"/>
</dbReference>
<dbReference type="Proteomes" id="UP000054342">
    <property type="component" value="Unassembled WGS sequence"/>
</dbReference>
<dbReference type="AlphaFoldDB" id="A0A0D2CH17"/>
<feature type="domain" description="Alpha/beta hydrolase fold-3" evidence="2">
    <location>
        <begin position="123"/>
        <end position="326"/>
    </location>
</feature>
<name>A0A0D2CH17_9EURO</name>
<dbReference type="RefSeq" id="XP_013309725.1">
    <property type="nucleotide sequence ID" value="XM_013454271.1"/>
</dbReference>
<evidence type="ECO:0000259" key="2">
    <source>
        <dbReference type="Pfam" id="PF07859"/>
    </source>
</evidence>
<dbReference type="GO" id="GO:0016787">
    <property type="term" value="F:hydrolase activity"/>
    <property type="evidence" value="ECO:0007669"/>
    <property type="project" value="UniProtKB-KW"/>
</dbReference>
<organism evidence="3 4">
    <name type="scientific">Exophiala xenobiotica</name>
    <dbReference type="NCBI Taxonomy" id="348802"/>
    <lineage>
        <taxon>Eukaryota</taxon>
        <taxon>Fungi</taxon>
        <taxon>Dikarya</taxon>
        <taxon>Ascomycota</taxon>
        <taxon>Pezizomycotina</taxon>
        <taxon>Eurotiomycetes</taxon>
        <taxon>Chaetothyriomycetidae</taxon>
        <taxon>Chaetothyriales</taxon>
        <taxon>Herpotrichiellaceae</taxon>
        <taxon>Exophiala</taxon>
    </lineage>
</organism>
<dbReference type="EMBL" id="KN847323">
    <property type="protein sequence ID" value="KIW49141.1"/>
    <property type="molecule type" value="Genomic_DNA"/>
</dbReference>
<keyword evidence="4" id="KW-1185">Reference proteome</keyword>
<proteinExistence type="predicted"/>
<dbReference type="STRING" id="348802.A0A0D2CH17"/>
<dbReference type="InterPro" id="IPR029058">
    <property type="entry name" value="AB_hydrolase_fold"/>
</dbReference>
<dbReference type="GeneID" id="25332756"/>
<reference evidence="3 4" key="1">
    <citation type="submission" date="2015-01" db="EMBL/GenBank/DDBJ databases">
        <title>The Genome Sequence of Exophiala xenobiotica CBS118157.</title>
        <authorList>
            <consortium name="The Broad Institute Genomics Platform"/>
            <person name="Cuomo C."/>
            <person name="de Hoog S."/>
            <person name="Gorbushina A."/>
            <person name="Stielow B."/>
            <person name="Teixiera M."/>
            <person name="Abouelleil A."/>
            <person name="Chapman S.B."/>
            <person name="Priest M."/>
            <person name="Young S.K."/>
            <person name="Wortman J."/>
            <person name="Nusbaum C."/>
            <person name="Birren B."/>
        </authorList>
    </citation>
    <scope>NUCLEOTIDE SEQUENCE [LARGE SCALE GENOMIC DNA]</scope>
    <source>
        <strain evidence="3 4">CBS 118157</strain>
    </source>
</reference>
<gene>
    <name evidence="3" type="ORF">PV05_10848</name>
</gene>
<sequence>MSTIPPTPGQAVSTPISQISLLEKLDLFPGLLSILGTAFYTAVTGPFRGESGAHTYGQHLSSALVRKMVMRLSTRQLQYIAEPFSKVYEKWAQSNGYQPEFVTLKSGCKAFWMGDSKTAKHIVVYYHGGGFSLDGEDTHLKFWHGVHATLKESSAPVAFLFVEYTLVPHATYPTQIIQAVEAVNFVMNELERPASEIILAGDSAGGNMCLAVLSHIMHPNSELPELNLPDGEKLKALVLVAPWTSFRTDWPSAERCRYKDIVSAYAGRTWSEDYMASRERTPYAEAVDAPAEWWKDSKVEHILCVAGGDELLIDPIDAWVEKYKSVNPDGITYVVGAHEGHIAPMMNLRFGMTAETEQGKAIKSWMKAKL</sequence>
<evidence type="ECO:0000313" key="4">
    <source>
        <dbReference type="Proteomes" id="UP000054342"/>
    </source>
</evidence>
<dbReference type="Pfam" id="PF07859">
    <property type="entry name" value="Abhydrolase_3"/>
    <property type="match status" value="1"/>
</dbReference>
<dbReference type="PANTHER" id="PTHR48081">
    <property type="entry name" value="AB HYDROLASE SUPERFAMILY PROTEIN C4A8.06C"/>
    <property type="match status" value="1"/>
</dbReference>
<accession>A0A0D2CH17</accession>
<dbReference type="RefSeq" id="XP_013309726.1">
    <property type="nucleotide sequence ID" value="XM_013454272.1"/>
</dbReference>